<keyword evidence="14" id="KW-0032">Aminotransferase</keyword>
<dbReference type="PANTHER" id="PTHR42743">
    <property type="entry name" value="AMINO-ACID AMINOTRANSFERASE"/>
    <property type="match status" value="1"/>
</dbReference>
<dbReference type="Pfam" id="PF01063">
    <property type="entry name" value="Aminotran_4"/>
    <property type="match status" value="1"/>
</dbReference>
<dbReference type="AlphaFoldDB" id="B2IB73"/>
<dbReference type="GO" id="GO:0009082">
    <property type="term" value="P:branched-chain amino acid biosynthetic process"/>
    <property type="evidence" value="ECO:0007669"/>
    <property type="project" value="UniProtKB-KW"/>
</dbReference>
<reference evidence="14 15" key="2">
    <citation type="journal article" date="2010" name="J. Bacteriol.">
        <title>Complete genome sequence of Beijerinckia indica subsp. indica.</title>
        <authorList>
            <person name="Tamas I."/>
            <person name="Dedysh S.N."/>
            <person name="Liesack W."/>
            <person name="Stott M.B."/>
            <person name="Alam M."/>
            <person name="Murrell J.C."/>
            <person name="Dunfield P.F."/>
        </authorList>
    </citation>
    <scope>NUCLEOTIDE SEQUENCE [LARGE SCALE GENOMIC DNA]</scope>
    <source>
        <strain evidence="15">ATCC 9039 / DSM 1715 / NCIMB 8712</strain>
    </source>
</reference>
<comment type="catalytic activity">
    <reaction evidence="13">
        <text>L-leucine + 2-oxoglutarate = 4-methyl-2-oxopentanoate + L-glutamate</text>
        <dbReference type="Rhea" id="RHEA:18321"/>
        <dbReference type="ChEBI" id="CHEBI:16810"/>
        <dbReference type="ChEBI" id="CHEBI:17865"/>
        <dbReference type="ChEBI" id="CHEBI:29985"/>
        <dbReference type="ChEBI" id="CHEBI:57427"/>
        <dbReference type="EC" id="2.6.1.42"/>
    </reaction>
</comment>
<keyword evidence="10" id="KW-0028">Amino-acid biosynthesis</keyword>
<dbReference type="EMBL" id="CP001016">
    <property type="protein sequence ID" value="ACB95157.1"/>
    <property type="molecule type" value="Genomic_DNA"/>
</dbReference>
<evidence type="ECO:0000256" key="11">
    <source>
        <dbReference type="ARBA" id="ARBA00048212"/>
    </source>
</evidence>
<evidence type="ECO:0000256" key="4">
    <source>
        <dbReference type="ARBA" id="ARBA00004931"/>
    </source>
</evidence>
<name>B2IB73_BEII9</name>
<comment type="catalytic activity">
    <reaction evidence="11">
        <text>L-valine + 2-oxoglutarate = 3-methyl-2-oxobutanoate + L-glutamate</text>
        <dbReference type="Rhea" id="RHEA:24813"/>
        <dbReference type="ChEBI" id="CHEBI:11851"/>
        <dbReference type="ChEBI" id="CHEBI:16810"/>
        <dbReference type="ChEBI" id="CHEBI:29985"/>
        <dbReference type="ChEBI" id="CHEBI:57762"/>
        <dbReference type="EC" id="2.6.1.42"/>
    </reaction>
</comment>
<keyword evidence="9" id="KW-0663">Pyridoxal phosphate</keyword>
<dbReference type="OrthoDB" id="9805628at2"/>
<comment type="pathway">
    <text evidence="3">Amino-acid biosynthesis; L-isoleucine biosynthesis; L-isoleucine from 2-oxobutanoate: step 4/4.</text>
</comment>
<dbReference type="EC" id="2.6.1.42" evidence="7"/>
<evidence type="ECO:0000256" key="8">
    <source>
        <dbReference type="ARBA" id="ARBA00014472"/>
    </source>
</evidence>
<dbReference type="RefSeq" id="WP_012384514.1">
    <property type="nucleotide sequence ID" value="NC_010581.1"/>
</dbReference>
<keyword evidence="15" id="KW-1185">Reference proteome</keyword>
<evidence type="ECO:0000256" key="2">
    <source>
        <dbReference type="ARBA" id="ARBA00003109"/>
    </source>
</evidence>
<dbReference type="NCBIfam" id="NF005209">
    <property type="entry name" value="PRK06680.1"/>
    <property type="match status" value="1"/>
</dbReference>
<dbReference type="HOGENOM" id="CLU_020844_4_1_5"/>
<dbReference type="InterPro" id="IPR043132">
    <property type="entry name" value="BCAT-like_C"/>
</dbReference>
<dbReference type="GO" id="GO:0008652">
    <property type="term" value="P:amino acid biosynthetic process"/>
    <property type="evidence" value="ECO:0007669"/>
    <property type="project" value="UniProtKB-ARBA"/>
</dbReference>
<comment type="similarity">
    <text evidence="6">Belongs to the class-IV pyridoxal-phosphate-dependent aminotransferase family.</text>
</comment>
<dbReference type="eggNOG" id="COG0115">
    <property type="taxonomic scope" value="Bacteria"/>
</dbReference>
<keyword evidence="14" id="KW-0808">Transferase</keyword>
<keyword evidence="10" id="KW-0100">Branched-chain amino acid biosynthesis</keyword>
<evidence type="ECO:0000256" key="12">
    <source>
        <dbReference type="ARBA" id="ARBA00048798"/>
    </source>
</evidence>
<protein>
    <recommendedName>
        <fullName evidence="8">Probable branched-chain-amino-acid aminotransferase</fullName>
        <ecNumber evidence="7">2.6.1.42</ecNumber>
    </recommendedName>
</protein>
<dbReference type="Proteomes" id="UP000001695">
    <property type="component" value="Chromosome"/>
</dbReference>
<evidence type="ECO:0000256" key="7">
    <source>
        <dbReference type="ARBA" id="ARBA00013053"/>
    </source>
</evidence>
<evidence type="ECO:0000256" key="1">
    <source>
        <dbReference type="ARBA" id="ARBA00001933"/>
    </source>
</evidence>
<dbReference type="SUPFAM" id="SSF56752">
    <property type="entry name" value="D-aminoacid aminotransferase-like PLP-dependent enzymes"/>
    <property type="match status" value="1"/>
</dbReference>
<dbReference type="InterPro" id="IPR043131">
    <property type="entry name" value="BCAT-like_N"/>
</dbReference>
<accession>B2IB73</accession>
<evidence type="ECO:0000256" key="6">
    <source>
        <dbReference type="ARBA" id="ARBA00009320"/>
    </source>
</evidence>
<reference evidence="15" key="1">
    <citation type="submission" date="2008-03" db="EMBL/GenBank/DDBJ databases">
        <title>Complete sequence of chromosome of Beijerinckia indica subsp. indica ATCC 9039.</title>
        <authorList>
            <consortium name="US DOE Joint Genome Institute"/>
            <person name="Copeland A."/>
            <person name="Lucas S."/>
            <person name="Lapidus A."/>
            <person name="Glavina del Rio T."/>
            <person name="Dalin E."/>
            <person name="Tice H."/>
            <person name="Bruce D."/>
            <person name="Goodwin L."/>
            <person name="Pitluck S."/>
            <person name="LaButti K."/>
            <person name="Schmutz J."/>
            <person name="Larimer F."/>
            <person name="Land M."/>
            <person name="Hauser L."/>
            <person name="Kyrpides N."/>
            <person name="Mikhailova N."/>
            <person name="Dunfield P.F."/>
            <person name="Dedysh S.N."/>
            <person name="Liesack W."/>
            <person name="Saw J.H."/>
            <person name="Alam M."/>
            <person name="Chen Y."/>
            <person name="Murrell J.C."/>
            <person name="Richardson P."/>
        </authorList>
    </citation>
    <scope>NUCLEOTIDE SEQUENCE [LARGE SCALE GENOMIC DNA]</scope>
    <source>
        <strain evidence="15">ATCC 9039 / DSM 1715 / NCIMB 8712</strain>
    </source>
</reference>
<evidence type="ECO:0000256" key="9">
    <source>
        <dbReference type="ARBA" id="ARBA00022898"/>
    </source>
</evidence>
<comment type="pathway">
    <text evidence="4">Amino-acid biosynthesis; L-valine biosynthesis; L-valine from pyruvate: step 4/4.</text>
</comment>
<evidence type="ECO:0000313" key="15">
    <source>
        <dbReference type="Proteomes" id="UP000001695"/>
    </source>
</evidence>
<evidence type="ECO:0000256" key="13">
    <source>
        <dbReference type="ARBA" id="ARBA00049229"/>
    </source>
</evidence>
<dbReference type="FunFam" id="3.20.10.10:FF:000002">
    <property type="entry name" value="D-alanine aminotransferase"/>
    <property type="match status" value="1"/>
</dbReference>
<dbReference type="CDD" id="cd01558">
    <property type="entry name" value="D-AAT_like"/>
    <property type="match status" value="1"/>
</dbReference>
<organism evidence="14 15">
    <name type="scientific">Beijerinckia indica subsp. indica (strain ATCC 9039 / DSM 1715 / NCIMB 8712)</name>
    <dbReference type="NCBI Taxonomy" id="395963"/>
    <lineage>
        <taxon>Bacteria</taxon>
        <taxon>Pseudomonadati</taxon>
        <taxon>Pseudomonadota</taxon>
        <taxon>Alphaproteobacteria</taxon>
        <taxon>Hyphomicrobiales</taxon>
        <taxon>Beijerinckiaceae</taxon>
        <taxon>Beijerinckia</taxon>
    </lineage>
</organism>
<comment type="catalytic activity">
    <reaction evidence="12">
        <text>L-isoleucine + 2-oxoglutarate = (S)-3-methyl-2-oxopentanoate + L-glutamate</text>
        <dbReference type="Rhea" id="RHEA:24801"/>
        <dbReference type="ChEBI" id="CHEBI:16810"/>
        <dbReference type="ChEBI" id="CHEBI:29985"/>
        <dbReference type="ChEBI" id="CHEBI:35146"/>
        <dbReference type="ChEBI" id="CHEBI:58045"/>
        <dbReference type="EC" id="2.6.1.42"/>
    </reaction>
</comment>
<dbReference type="PANTHER" id="PTHR42743:SF11">
    <property type="entry name" value="AMINODEOXYCHORISMATE LYASE"/>
    <property type="match status" value="1"/>
</dbReference>
<dbReference type="KEGG" id="bid:Bind_1524"/>
<dbReference type="Gene3D" id="3.20.10.10">
    <property type="entry name" value="D-amino Acid Aminotransferase, subunit A, domain 2"/>
    <property type="match status" value="1"/>
</dbReference>
<gene>
    <name evidence="14" type="ordered locus">Bind_1524</name>
</gene>
<sequence>MSRIFYLNGRYLPREEAHVSVEDRGYLFGDGVYEVLEIHRGALIDEDRHWQRLDRSLSELRISWPIGQAAFGRVLREVKARNKVENGFLYIQITRGAAPREHVFPAQNVRPSLLVSARPVDPRKGEAQAQKGIGVISLPDLRWKRVDIKTINLLPNVLAKQAAKEEGATEAWLFDEEGLVTEGAASNAWIIDENRTIHTHPVDHSILRGITRTTLIDIIAAKGYALKERRFSLAEARAAREAFITGALSLVMPVVRIDGKPIGEGVPGPIATELRRIFHDTASRTL</sequence>
<dbReference type="InterPro" id="IPR001544">
    <property type="entry name" value="Aminotrans_IV"/>
</dbReference>
<evidence type="ECO:0000256" key="5">
    <source>
        <dbReference type="ARBA" id="ARBA00005072"/>
    </source>
</evidence>
<dbReference type="InterPro" id="IPR036038">
    <property type="entry name" value="Aminotransferase-like"/>
</dbReference>
<dbReference type="Gene3D" id="3.30.470.10">
    <property type="match status" value="1"/>
</dbReference>
<evidence type="ECO:0000313" key="14">
    <source>
        <dbReference type="EMBL" id="ACB95157.1"/>
    </source>
</evidence>
<comment type="pathway">
    <text evidence="5">Amino-acid biosynthesis; L-leucine biosynthesis; L-leucine from 3-methyl-2-oxobutanoate: step 4/4.</text>
</comment>
<evidence type="ECO:0000256" key="10">
    <source>
        <dbReference type="ARBA" id="ARBA00023304"/>
    </source>
</evidence>
<comment type="function">
    <text evidence="2">Acts on leucine, isoleucine and valine.</text>
</comment>
<dbReference type="GO" id="GO:0005829">
    <property type="term" value="C:cytosol"/>
    <property type="evidence" value="ECO:0007669"/>
    <property type="project" value="TreeGrafter"/>
</dbReference>
<comment type="cofactor">
    <cofactor evidence="1">
        <name>pyridoxal 5'-phosphate</name>
        <dbReference type="ChEBI" id="CHEBI:597326"/>
    </cofactor>
</comment>
<dbReference type="InterPro" id="IPR050571">
    <property type="entry name" value="Class-IV_PLP-Dep_Aminotrnsfr"/>
</dbReference>
<proteinExistence type="inferred from homology"/>
<dbReference type="STRING" id="395963.Bind_1524"/>
<dbReference type="GO" id="GO:0004084">
    <property type="term" value="F:branched-chain-amino-acid transaminase activity"/>
    <property type="evidence" value="ECO:0007669"/>
    <property type="project" value="UniProtKB-EC"/>
</dbReference>
<evidence type="ECO:0000256" key="3">
    <source>
        <dbReference type="ARBA" id="ARBA00004824"/>
    </source>
</evidence>